<keyword evidence="1" id="KW-0812">Transmembrane</keyword>
<dbReference type="OrthoDB" id="8684962at2"/>
<feature type="transmembrane region" description="Helical" evidence="1">
    <location>
        <begin position="62"/>
        <end position="80"/>
    </location>
</feature>
<sequence length="246" mass="27749">MNTSTIARVTKLTSLFLREQLREPISLLWTLISPSALFYLITYTNAPFGSGSDNYLHATAGFHAYIATTVAFFGVAFYIIGRRESGFVRSFIYSAEAKNIFLASHLICCFLTASLYCVAFYLITKPGFGEYSLSEMTLILYRFLTCFIIFCSPALLLANRRLKFQTANTVISIIIFALILLALLSTRVQSPALDIVNRLNLFLLSKNIMAGHYQALPFMLSFIGVLLVTFVYTARKLKINPVWSRY</sequence>
<dbReference type="EMBL" id="FZOL01000022">
    <property type="protein sequence ID" value="SNT06217.1"/>
    <property type="molecule type" value="Genomic_DNA"/>
</dbReference>
<evidence type="ECO:0000313" key="2">
    <source>
        <dbReference type="EMBL" id="SNT06217.1"/>
    </source>
</evidence>
<dbReference type="Proteomes" id="UP000198407">
    <property type="component" value="Unassembled WGS sequence"/>
</dbReference>
<feature type="transmembrane region" description="Helical" evidence="1">
    <location>
        <begin position="100"/>
        <end position="123"/>
    </location>
</feature>
<keyword evidence="1" id="KW-0472">Membrane</keyword>
<feature type="transmembrane region" description="Helical" evidence="1">
    <location>
        <begin position="21"/>
        <end position="42"/>
    </location>
</feature>
<feature type="transmembrane region" description="Helical" evidence="1">
    <location>
        <begin position="210"/>
        <end position="232"/>
    </location>
</feature>
<proteinExistence type="predicted"/>
<organism evidence="2 3">
    <name type="scientific">Pseudomonas japonica</name>
    <dbReference type="NCBI Taxonomy" id="256466"/>
    <lineage>
        <taxon>Bacteria</taxon>
        <taxon>Pseudomonadati</taxon>
        <taxon>Pseudomonadota</taxon>
        <taxon>Gammaproteobacteria</taxon>
        <taxon>Pseudomonadales</taxon>
        <taxon>Pseudomonadaceae</taxon>
        <taxon>Pseudomonas</taxon>
    </lineage>
</organism>
<keyword evidence="1" id="KW-1133">Transmembrane helix</keyword>
<gene>
    <name evidence="2" type="ORF">SAMN05444352_12299</name>
</gene>
<dbReference type="RefSeq" id="WP_042128798.1">
    <property type="nucleotide sequence ID" value="NZ_FZOL01000022.1"/>
</dbReference>
<feature type="transmembrane region" description="Helical" evidence="1">
    <location>
        <begin position="170"/>
        <end position="190"/>
    </location>
</feature>
<accession>A0A239JK45</accession>
<dbReference type="STRING" id="1215104.GCA_000730585_00917"/>
<evidence type="ECO:0000256" key="1">
    <source>
        <dbReference type="SAM" id="Phobius"/>
    </source>
</evidence>
<feature type="transmembrane region" description="Helical" evidence="1">
    <location>
        <begin position="139"/>
        <end position="158"/>
    </location>
</feature>
<reference evidence="3" key="1">
    <citation type="submission" date="2017-06" db="EMBL/GenBank/DDBJ databases">
        <authorList>
            <person name="Varghese N."/>
            <person name="Submissions S."/>
        </authorList>
    </citation>
    <scope>NUCLEOTIDE SEQUENCE [LARGE SCALE GENOMIC DNA]</scope>
    <source>
        <strain evidence="3">DSM 22348</strain>
    </source>
</reference>
<name>A0A239JK45_9PSED</name>
<evidence type="ECO:0000313" key="3">
    <source>
        <dbReference type="Proteomes" id="UP000198407"/>
    </source>
</evidence>
<dbReference type="AlphaFoldDB" id="A0A239JK45"/>
<protein>
    <submittedName>
        <fullName evidence="2">ABC-2 type transport system permease protein</fullName>
    </submittedName>
</protein>
<keyword evidence="3" id="KW-1185">Reference proteome</keyword>